<feature type="region of interest" description="Disordered" evidence="10">
    <location>
        <begin position="820"/>
        <end position="847"/>
    </location>
</feature>
<evidence type="ECO:0000313" key="12">
    <source>
        <dbReference type="EMBL" id="KAJ3093350.1"/>
    </source>
</evidence>
<comment type="subcellular location">
    <subcellularLocation>
        <location evidence="1">Membrane</location>
        <topology evidence="1">Single-pass type II membrane protein</topology>
    </subcellularLocation>
</comment>
<gene>
    <name evidence="12" type="ORF">HK100_006656</name>
</gene>
<dbReference type="InterPro" id="IPR022751">
    <property type="entry name" value="Alpha_mannosyltransferase"/>
</dbReference>
<keyword evidence="13" id="KW-1185">Reference proteome</keyword>
<evidence type="ECO:0000256" key="9">
    <source>
        <dbReference type="ARBA" id="ARBA00023180"/>
    </source>
</evidence>
<proteinExistence type="inferred from homology"/>
<evidence type="ECO:0000256" key="6">
    <source>
        <dbReference type="ARBA" id="ARBA00022968"/>
    </source>
</evidence>
<dbReference type="Proteomes" id="UP001211907">
    <property type="component" value="Unassembled WGS sequence"/>
</dbReference>
<protein>
    <recommendedName>
        <fullName evidence="14">Nucleotide-diphospho-sugar transferase domain-containing protein</fullName>
    </recommendedName>
</protein>
<dbReference type="GO" id="GO:0005794">
    <property type="term" value="C:Golgi apparatus"/>
    <property type="evidence" value="ECO:0007669"/>
    <property type="project" value="TreeGrafter"/>
</dbReference>
<keyword evidence="9" id="KW-0325">Glycoprotein</keyword>
<feature type="compositionally biased region" description="Basic residues" evidence="10">
    <location>
        <begin position="837"/>
        <end position="847"/>
    </location>
</feature>
<organism evidence="12 13">
    <name type="scientific">Physocladia obscura</name>
    <dbReference type="NCBI Taxonomy" id="109957"/>
    <lineage>
        <taxon>Eukaryota</taxon>
        <taxon>Fungi</taxon>
        <taxon>Fungi incertae sedis</taxon>
        <taxon>Chytridiomycota</taxon>
        <taxon>Chytridiomycota incertae sedis</taxon>
        <taxon>Chytridiomycetes</taxon>
        <taxon>Chytridiales</taxon>
        <taxon>Chytriomycetaceae</taxon>
        <taxon>Physocladia</taxon>
    </lineage>
</organism>
<dbReference type="SUPFAM" id="SSF53448">
    <property type="entry name" value="Nucleotide-diphospho-sugar transferases"/>
    <property type="match status" value="1"/>
</dbReference>
<dbReference type="Pfam" id="PF10259">
    <property type="entry name" value="Rogdi_lz"/>
    <property type="match status" value="1"/>
</dbReference>
<feature type="non-terminal residue" evidence="12">
    <location>
        <position position="847"/>
    </location>
</feature>
<evidence type="ECO:0000256" key="8">
    <source>
        <dbReference type="ARBA" id="ARBA00023136"/>
    </source>
</evidence>
<evidence type="ECO:0000313" key="13">
    <source>
        <dbReference type="Proteomes" id="UP001211907"/>
    </source>
</evidence>
<evidence type="ECO:0000256" key="7">
    <source>
        <dbReference type="ARBA" id="ARBA00022989"/>
    </source>
</evidence>
<dbReference type="GO" id="GO:0006493">
    <property type="term" value="P:protein O-linked glycosylation"/>
    <property type="evidence" value="ECO:0007669"/>
    <property type="project" value="TreeGrafter"/>
</dbReference>
<evidence type="ECO:0008006" key="14">
    <source>
        <dbReference type="Google" id="ProtNLM"/>
    </source>
</evidence>
<dbReference type="Pfam" id="PF11051">
    <property type="entry name" value="Mannosyl_trans3"/>
    <property type="match status" value="1"/>
</dbReference>
<comment type="caution">
    <text evidence="12">The sequence shown here is derived from an EMBL/GenBank/DDBJ whole genome shotgun (WGS) entry which is preliminary data.</text>
</comment>
<keyword evidence="6" id="KW-0735">Signal-anchor</keyword>
<evidence type="ECO:0000256" key="1">
    <source>
        <dbReference type="ARBA" id="ARBA00004606"/>
    </source>
</evidence>
<dbReference type="PANTHER" id="PTHR31392">
    <property type="entry name" value="ALPHA-1,3-MANNOSYLTRANSFERASE MNN1-RELATED"/>
    <property type="match status" value="1"/>
</dbReference>
<reference evidence="12" key="1">
    <citation type="submission" date="2020-05" db="EMBL/GenBank/DDBJ databases">
        <title>Phylogenomic resolution of chytrid fungi.</title>
        <authorList>
            <person name="Stajich J.E."/>
            <person name="Amses K."/>
            <person name="Simmons R."/>
            <person name="Seto K."/>
            <person name="Myers J."/>
            <person name="Bonds A."/>
            <person name="Quandt C.A."/>
            <person name="Barry K."/>
            <person name="Liu P."/>
            <person name="Grigoriev I."/>
            <person name="Longcore J.E."/>
            <person name="James T.Y."/>
        </authorList>
    </citation>
    <scope>NUCLEOTIDE SEQUENCE</scope>
    <source>
        <strain evidence="12">JEL0513</strain>
    </source>
</reference>
<dbReference type="GO" id="GO:0016020">
    <property type="term" value="C:membrane"/>
    <property type="evidence" value="ECO:0007669"/>
    <property type="project" value="UniProtKB-SubCell"/>
</dbReference>
<evidence type="ECO:0000256" key="5">
    <source>
        <dbReference type="ARBA" id="ARBA00022692"/>
    </source>
</evidence>
<dbReference type="PANTHER" id="PTHR31392:SF1">
    <property type="entry name" value="ALPHA-1,3-MANNOSYLTRANSFERASE MNN1-RELATED"/>
    <property type="match status" value="1"/>
</dbReference>
<accession>A0AAD5SS18</accession>
<evidence type="ECO:0000256" key="4">
    <source>
        <dbReference type="ARBA" id="ARBA00022679"/>
    </source>
</evidence>
<keyword evidence="7 11" id="KW-1133">Transmembrane helix</keyword>
<feature type="region of interest" description="Disordered" evidence="10">
    <location>
        <begin position="80"/>
        <end position="105"/>
    </location>
</feature>
<name>A0AAD5SS18_9FUNG</name>
<dbReference type="GO" id="GO:0000033">
    <property type="term" value="F:alpha-1,3-mannosyltransferase activity"/>
    <property type="evidence" value="ECO:0007669"/>
    <property type="project" value="TreeGrafter"/>
</dbReference>
<evidence type="ECO:0000256" key="3">
    <source>
        <dbReference type="ARBA" id="ARBA00022676"/>
    </source>
</evidence>
<dbReference type="EMBL" id="JADGJH010003098">
    <property type="protein sequence ID" value="KAJ3093350.1"/>
    <property type="molecule type" value="Genomic_DNA"/>
</dbReference>
<feature type="compositionally biased region" description="Pro residues" evidence="10">
    <location>
        <begin position="822"/>
        <end position="832"/>
    </location>
</feature>
<dbReference type="AlphaFoldDB" id="A0AAD5SS18"/>
<comment type="similarity">
    <text evidence="2">Belongs to the MNN1/MNT family.</text>
</comment>
<keyword evidence="4" id="KW-0808">Transferase</keyword>
<sequence length="847" mass="94127">MNTAEIEYQWILEHKLPEMLDRMLSYLKVKYRYIDKKANTYVCVYVNGKTTDCVKGIVSIDGTQIVKAVRELTLKLPHHASSRATTPPKISLAQQTNNNNNNNSSSSSSIYYTLPQLVAFETSLYYALSVIESIQDRIRNSSDKKVATAAVVDIDWVYDCIVTTARVLREAVRSLNDVDEEVLFPMKEVDAKQFSQELPDDVIIEFFMASANMLAVSIYAISYQHGSQSNTAGGMIPIIPMQSQILSRFKNMKIETYKGKAIEILDEVYLEVAVPSFAGMDGHVQAAIEVRRIAGFLVMAIVMVLVTWLGGGMDGGARAPAEDKVDVSKADRQTVEAAQTAVLAWLDEAEQHGRHDDTPMSEHEAAALRLAHGVALDAAAQAARGSSARPPASLADFALLGERARAALVALRVARLPPHTQRAVAQRVRNAALVAQQQAVLHHAAAHTFPFLGPRFDSLAGLAAFFAAQPPRASTSTGIAFTCGNRQFYTTYHAILALRALACNLPVEVFYAGSADLAAQYVDAFNALPNVRAENLLNHFTKETVHWSGWSLKPFVILAASFRITLFMDSDVLFFKNPFPVVLNSSIFQNHGLLFFHDRRLYETHYHQGVDLFKSINRHPSKYAKSLGYLNEKGTHEMDSGFIAIDKGIPSNLFGLLAACKMNSQRERGVLYSKTYGDKESFWFGAELVRTSFEFNPFYGSVIGTVKHEFENSKKQVDGWTVVCGICLLQLDESGDPFWWNGGGVLQNRNPKSPDEFEFSNLTAMAFDLKGENEDGSLTQWLPGHCLNQSNKYVLDPLPDKYVTLLEEFRDIYRNQVKNVFVPPPPPPPPTPEQKVPARKNNVKNKP</sequence>
<feature type="transmembrane region" description="Helical" evidence="11">
    <location>
        <begin position="293"/>
        <end position="311"/>
    </location>
</feature>
<evidence type="ECO:0000256" key="2">
    <source>
        <dbReference type="ARBA" id="ARBA00009105"/>
    </source>
</evidence>
<evidence type="ECO:0000256" key="11">
    <source>
        <dbReference type="SAM" id="Phobius"/>
    </source>
</evidence>
<dbReference type="InterPro" id="IPR028241">
    <property type="entry name" value="RAVE2/Rogdi"/>
</dbReference>
<keyword evidence="3" id="KW-0328">Glycosyltransferase</keyword>
<keyword evidence="5 11" id="KW-0812">Transmembrane</keyword>
<keyword evidence="8 11" id="KW-0472">Membrane</keyword>
<dbReference type="InterPro" id="IPR029044">
    <property type="entry name" value="Nucleotide-diphossugar_trans"/>
</dbReference>
<evidence type="ECO:0000256" key="10">
    <source>
        <dbReference type="SAM" id="MobiDB-lite"/>
    </source>
</evidence>